<dbReference type="PROSITE" id="PS50076">
    <property type="entry name" value="DNAJ_2"/>
    <property type="match status" value="1"/>
</dbReference>
<dbReference type="InterPro" id="IPR036869">
    <property type="entry name" value="J_dom_sf"/>
</dbReference>
<dbReference type="STRING" id="158190.SpiGrapes_1942"/>
<proteinExistence type="predicted"/>
<dbReference type="Proteomes" id="UP000005632">
    <property type="component" value="Chromosome"/>
</dbReference>
<organism evidence="2 3">
    <name type="scientific">Sphaerochaeta pleomorpha (strain ATCC BAA-1885 / DSM 22778 / Grapes)</name>
    <dbReference type="NCBI Taxonomy" id="158190"/>
    <lineage>
        <taxon>Bacteria</taxon>
        <taxon>Pseudomonadati</taxon>
        <taxon>Spirochaetota</taxon>
        <taxon>Spirochaetia</taxon>
        <taxon>Spirochaetales</taxon>
        <taxon>Sphaerochaetaceae</taxon>
        <taxon>Sphaerochaeta</taxon>
    </lineage>
</organism>
<dbReference type="InterPro" id="IPR001623">
    <property type="entry name" value="DnaJ_domain"/>
</dbReference>
<dbReference type="Gene3D" id="1.10.3680.10">
    <property type="entry name" value="TerB-like"/>
    <property type="match status" value="1"/>
</dbReference>
<evidence type="ECO:0000313" key="2">
    <source>
        <dbReference type="EMBL" id="AEV29735.1"/>
    </source>
</evidence>
<dbReference type="InterPro" id="IPR007791">
    <property type="entry name" value="DjlA_N"/>
</dbReference>
<name>G8QYV8_SPHPG</name>
<dbReference type="SUPFAM" id="SSF158682">
    <property type="entry name" value="TerB-like"/>
    <property type="match status" value="1"/>
</dbReference>
<feature type="domain" description="J" evidence="1">
    <location>
        <begin position="183"/>
        <end position="249"/>
    </location>
</feature>
<dbReference type="AlphaFoldDB" id="G8QYV8"/>
<dbReference type="eggNOG" id="COG1076">
    <property type="taxonomic scope" value="Bacteria"/>
</dbReference>
<dbReference type="SUPFAM" id="SSF46565">
    <property type="entry name" value="Chaperone J-domain"/>
    <property type="match status" value="1"/>
</dbReference>
<dbReference type="Gene3D" id="1.10.287.110">
    <property type="entry name" value="DnaJ domain"/>
    <property type="match status" value="1"/>
</dbReference>
<gene>
    <name evidence="2" type="ordered locus">SpiGrapes_1942</name>
</gene>
<dbReference type="Pfam" id="PF00226">
    <property type="entry name" value="DnaJ"/>
    <property type="match status" value="1"/>
</dbReference>
<dbReference type="KEGG" id="sgp:SpiGrapes_1942"/>
<dbReference type="PRINTS" id="PR00625">
    <property type="entry name" value="JDOMAIN"/>
</dbReference>
<reference evidence="2 3" key="1">
    <citation type="submission" date="2011-11" db="EMBL/GenBank/DDBJ databases">
        <title>Complete sequence of Spirochaeta sp. grapes.</title>
        <authorList>
            <consortium name="US DOE Joint Genome Institute"/>
            <person name="Lucas S."/>
            <person name="Han J."/>
            <person name="Lapidus A."/>
            <person name="Cheng J.-F."/>
            <person name="Goodwin L."/>
            <person name="Pitluck S."/>
            <person name="Peters L."/>
            <person name="Ovchinnikova G."/>
            <person name="Munk A.C."/>
            <person name="Detter J.C."/>
            <person name="Han C."/>
            <person name="Tapia R."/>
            <person name="Land M."/>
            <person name="Hauser L."/>
            <person name="Kyrpides N."/>
            <person name="Ivanova N."/>
            <person name="Pagani I."/>
            <person name="Ritalahtilisa K."/>
            <person name="Loeffler F."/>
            <person name="Woyke T."/>
        </authorList>
    </citation>
    <scope>NUCLEOTIDE SEQUENCE [LARGE SCALE GENOMIC DNA]</scope>
    <source>
        <strain evidence="3">ATCC BAA-1885 / DSM 22778 / Grapes</strain>
    </source>
</reference>
<dbReference type="EMBL" id="CP003155">
    <property type="protein sequence ID" value="AEV29735.1"/>
    <property type="molecule type" value="Genomic_DNA"/>
</dbReference>
<evidence type="ECO:0000313" key="3">
    <source>
        <dbReference type="Proteomes" id="UP000005632"/>
    </source>
</evidence>
<protein>
    <submittedName>
        <fullName evidence="2">DnaJ-class molecular chaperone with C-terminal Zn finger domain</fullName>
    </submittedName>
</protein>
<keyword evidence="3" id="KW-1185">Reference proteome</keyword>
<evidence type="ECO:0000259" key="1">
    <source>
        <dbReference type="PROSITE" id="PS50076"/>
    </source>
</evidence>
<dbReference type="InterPro" id="IPR029024">
    <property type="entry name" value="TerB-like"/>
</dbReference>
<dbReference type="Pfam" id="PF05099">
    <property type="entry name" value="TerB"/>
    <property type="match status" value="1"/>
</dbReference>
<dbReference type="SMART" id="SM00271">
    <property type="entry name" value="DnaJ"/>
    <property type="match status" value="1"/>
</dbReference>
<accession>G8QYV8</accession>
<dbReference type="InterPro" id="IPR050817">
    <property type="entry name" value="DjlA_DnaK_co-chaperone"/>
</dbReference>
<dbReference type="CDD" id="cd06257">
    <property type="entry name" value="DnaJ"/>
    <property type="match status" value="1"/>
</dbReference>
<dbReference type="PANTHER" id="PTHR24074">
    <property type="entry name" value="CO-CHAPERONE PROTEIN DJLA"/>
    <property type="match status" value="1"/>
</dbReference>
<dbReference type="HOGENOM" id="CLU_066221_2_0_12"/>
<sequence length="249" mass="27715">MFGGPLGMIAGIAFGHMFDKAGEYPGGAQQQGNPFQDRAPSFYSTQDQSQMLFFVGAFSMLARIASVDGKVTGSEQQKVEEFIRRDLNLGQREHDAALRVFDAALTGGGTFDQFAAQFYENFSHAPNILQLMIDIFYRVAAADGNVNKAEEDMIRKGATIFHIPSYFVDSLCRKYGGCSISEHAYAVLNISTTATDEEVKKAYRKMSIEFHPDTLATKGMGEEFLIHATAKFREIQEAYEEIKKERGIK</sequence>